<dbReference type="STRING" id="1416778.SAMN05443633_11337"/>
<dbReference type="AlphaFoldDB" id="A0A1M5IQM0"/>
<reference evidence="3" key="1">
    <citation type="submission" date="2016-11" db="EMBL/GenBank/DDBJ databases">
        <authorList>
            <person name="Varghese N."/>
            <person name="Submissions S."/>
        </authorList>
    </citation>
    <scope>NUCLEOTIDE SEQUENCE [LARGE SCALE GENOMIC DNA]</scope>
    <source>
        <strain evidence="3">DSM 27619</strain>
    </source>
</reference>
<dbReference type="EMBL" id="FQUT01000013">
    <property type="protein sequence ID" value="SHG30551.1"/>
    <property type="molecule type" value="Genomic_DNA"/>
</dbReference>
<evidence type="ECO:0000313" key="2">
    <source>
        <dbReference type="EMBL" id="SHG30551.1"/>
    </source>
</evidence>
<feature type="transmembrane region" description="Helical" evidence="1">
    <location>
        <begin position="143"/>
        <end position="165"/>
    </location>
</feature>
<protein>
    <submittedName>
        <fullName evidence="2">Uncharacterized protein</fullName>
    </submittedName>
</protein>
<keyword evidence="3" id="KW-1185">Reference proteome</keyword>
<keyword evidence="1" id="KW-0472">Membrane</keyword>
<sequence length="205" mass="24208">MMTPLEEKEIISYLISKQLSPALLSEIKDHFISQISEKMKNNIGFQEAFLEAKLSWAKELEMVKADLFSFKRITRIEKEIIQRRFRKMMMVALACSLVMICVFYFNENIYLCLQGGLLILHFGFAFYNFIIKKMKFSEYQRMSFHPLLLKNIVLMLLIIPLTNLISGSEDILWKSPLNHMALTYAFIIQIQLLYFRIKKINVLFV</sequence>
<feature type="transmembrane region" description="Helical" evidence="1">
    <location>
        <begin position="111"/>
        <end position="131"/>
    </location>
</feature>
<feature type="transmembrane region" description="Helical" evidence="1">
    <location>
        <begin position="177"/>
        <end position="195"/>
    </location>
</feature>
<organism evidence="2 3">
    <name type="scientific">Chryseobacterium arachidis</name>
    <dbReference type="NCBI Taxonomy" id="1416778"/>
    <lineage>
        <taxon>Bacteria</taxon>
        <taxon>Pseudomonadati</taxon>
        <taxon>Bacteroidota</taxon>
        <taxon>Flavobacteriia</taxon>
        <taxon>Flavobacteriales</taxon>
        <taxon>Weeksellaceae</taxon>
        <taxon>Chryseobacterium group</taxon>
        <taxon>Chryseobacterium</taxon>
    </lineage>
</organism>
<accession>A0A1M5IQM0</accession>
<keyword evidence="1" id="KW-0812">Transmembrane</keyword>
<gene>
    <name evidence="2" type="ORF">SAMN05443633_11337</name>
</gene>
<evidence type="ECO:0000313" key="3">
    <source>
        <dbReference type="Proteomes" id="UP000184518"/>
    </source>
</evidence>
<dbReference type="Proteomes" id="UP000184518">
    <property type="component" value="Unassembled WGS sequence"/>
</dbReference>
<proteinExistence type="predicted"/>
<dbReference type="OrthoDB" id="1247773at2"/>
<evidence type="ECO:0000256" key="1">
    <source>
        <dbReference type="SAM" id="Phobius"/>
    </source>
</evidence>
<name>A0A1M5IQM0_9FLAO</name>
<keyword evidence="1" id="KW-1133">Transmembrane helix</keyword>
<dbReference type="RefSeq" id="WP_072961825.1">
    <property type="nucleotide sequence ID" value="NZ_FQUT01000013.1"/>
</dbReference>
<feature type="transmembrane region" description="Helical" evidence="1">
    <location>
        <begin position="88"/>
        <end position="105"/>
    </location>
</feature>